<organism evidence="3 4">
    <name type="scientific">Nibricoccus aquaticus</name>
    <dbReference type="NCBI Taxonomy" id="2576891"/>
    <lineage>
        <taxon>Bacteria</taxon>
        <taxon>Pseudomonadati</taxon>
        <taxon>Verrucomicrobiota</taxon>
        <taxon>Opitutia</taxon>
        <taxon>Opitutales</taxon>
        <taxon>Opitutaceae</taxon>
        <taxon>Nibricoccus</taxon>
    </lineage>
</organism>
<sequence>MLSPAASIGSSSEIVATPERISALTATLQERIRGSIQDIGTITLQSRVLSINAQIEAARAGESGKSFAIVGQEMVTFSNRIQSAAKSLEQDSQTLVMELAEISRVLATRVRGTRLSDLALTNIDLIDRNLYERSCDCRWWATDAAMVNALENPGDDQIVNHASERLGVILKAYTVYFDIVLADLDGRIIANGRPADYASVGVEQGEAAWFKTAMATASGDEFGFQSVTESTLVGGERVLVYSCKVCRGGSASAEPVGVLGVIFNWDGLAQKIMHETPIESEKKALTRVCIVDDAGTVLADSEDKILKEKMDLPDCAGIFAKEKTCATLTISGRDCLVAHAKSPGFETYKTGWHSLIIERMK</sequence>
<protein>
    <submittedName>
        <fullName evidence="3">Chemotaxis protein</fullName>
    </submittedName>
</protein>
<evidence type="ECO:0000259" key="2">
    <source>
        <dbReference type="PROSITE" id="PS50111"/>
    </source>
</evidence>
<proteinExistence type="predicted"/>
<dbReference type="InterPro" id="IPR004089">
    <property type="entry name" value="MCPsignal_dom"/>
</dbReference>
<dbReference type="SUPFAM" id="SSF58104">
    <property type="entry name" value="Methyl-accepting chemotaxis protein (MCP) signaling domain"/>
    <property type="match status" value="1"/>
</dbReference>
<dbReference type="Proteomes" id="UP000217265">
    <property type="component" value="Chromosome"/>
</dbReference>
<evidence type="ECO:0000313" key="3">
    <source>
        <dbReference type="EMBL" id="ATC64875.1"/>
    </source>
</evidence>
<dbReference type="GO" id="GO:0007165">
    <property type="term" value="P:signal transduction"/>
    <property type="evidence" value="ECO:0007669"/>
    <property type="project" value="UniProtKB-KW"/>
</dbReference>
<dbReference type="GO" id="GO:0016020">
    <property type="term" value="C:membrane"/>
    <property type="evidence" value="ECO:0007669"/>
    <property type="project" value="InterPro"/>
</dbReference>
<dbReference type="GO" id="GO:0004888">
    <property type="term" value="F:transmembrane signaling receptor activity"/>
    <property type="evidence" value="ECO:0007669"/>
    <property type="project" value="InterPro"/>
</dbReference>
<gene>
    <name evidence="3" type="ORF">CMV30_13355</name>
</gene>
<keyword evidence="1" id="KW-0807">Transducer</keyword>
<dbReference type="KEGG" id="vbh:CMV30_13355"/>
<evidence type="ECO:0000313" key="4">
    <source>
        <dbReference type="Proteomes" id="UP000217265"/>
    </source>
</evidence>
<name>A0A290Q829_9BACT</name>
<evidence type="ECO:0000256" key="1">
    <source>
        <dbReference type="PROSITE-ProRule" id="PRU00284"/>
    </source>
</evidence>
<dbReference type="Gene3D" id="3.30.450.20">
    <property type="entry name" value="PAS domain"/>
    <property type="match status" value="1"/>
</dbReference>
<keyword evidence="4" id="KW-1185">Reference proteome</keyword>
<dbReference type="AlphaFoldDB" id="A0A290Q829"/>
<feature type="domain" description="Methyl-accepting transducer" evidence="2">
    <location>
        <begin position="30"/>
        <end position="90"/>
    </location>
</feature>
<dbReference type="Pfam" id="PF00015">
    <property type="entry name" value="MCPsignal"/>
    <property type="match status" value="1"/>
</dbReference>
<dbReference type="PRINTS" id="PR00260">
    <property type="entry name" value="CHEMTRNSDUCR"/>
</dbReference>
<dbReference type="EMBL" id="CP023344">
    <property type="protein sequence ID" value="ATC64875.1"/>
    <property type="molecule type" value="Genomic_DNA"/>
</dbReference>
<dbReference type="PROSITE" id="PS50111">
    <property type="entry name" value="CHEMOTAXIS_TRANSDUC_2"/>
    <property type="match status" value="1"/>
</dbReference>
<dbReference type="OrthoDB" id="9814866at2"/>
<dbReference type="RefSeq" id="WP_096056506.1">
    <property type="nucleotide sequence ID" value="NZ_CP023344.1"/>
</dbReference>
<accession>A0A290Q829</accession>
<dbReference type="GO" id="GO:0006935">
    <property type="term" value="P:chemotaxis"/>
    <property type="evidence" value="ECO:0007669"/>
    <property type="project" value="InterPro"/>
</dbReference>
<dbReference type="InterPro" id="IPR004090">
    <property type="entry name" value="Chemotax_Me-accpt_rcpt"/>
</dbReference>
<reference evidence="3 4" key="1">
    <citation type="submission" date="2017-09" db="EMBL/GenBank/DDBJ databases">
        <title>Complete genome sequence of Verrucomicrobial strain HZ-65, isolated from freshwater.</title>
        <authorList>
            <person name="Choi A."/>
        </authorList>
    </citation>
    <scope>NUCLEOTIDE SEQUENCE [LARGE SCALE GENOMIC DNA]</scope>
    <source>
        <strain evidence="3 4">HZ-65</strain>
    </source>
</reference>
<dbReference type="Gene3D" id="1.10.287.950">
    <property type="entry name" value="Methyl-accepting chemotaxis protein"/>
    <property type="match status" value="1"/>
</dbReference>